<keyword evidence="3 4" id="KW-0732">Signal</keyword>
<dbReference type="EMBL" id="MTHB01000187">
    <property type="protein sequence ID" value="OXC75208.1"/>
    <property type="molecule type" value="Genomic_DNA"/>
</dbReference>
<reference evidence="6" key="1">
    <citation type="submission" date="2017-01" db="EMBL/GenBank/DDBJ databases">
        <title>Genome Analysis of Deinococcus marmoris KOPRI26562.</title>
        <authorList>
            <person name="Kim J.H."/>
            <person name="Oh H.-M."/>
        </authorList>
    </citation>
    <scope>NUCLEOTIDE SEQUENCE [LARGE SCALE GENOMIC DNA]</scope>
    <source>
        <strain evidence="6">PAMC 26633</strain>
    </source>
</reference>
<dbReference type="GO" id="GO:0046872">
    <property type="term" value="F:metal ion binding"/>
    <property type="evidence" value="ECO:0007669"/>
    <property type="project" value="UniProtKB-KW"/>
</dbReference>
<keyword evidence="2" id="KW-0479">Metal-binding</keyword>
<evidence type="ECO:0000256" key="4">
    <source>
        <dbReference type="SAM" id="SignalP"/>
    </source>
</evidence>
<evidence type="ECO:0000256" key="2">
    <source>
        <dbReference type="ARBA" id="ARBA00022723"/>
    </source>
</evidence>
<name>A0A226WXB3_CABSO</name>
<evidence type="ECO:0000313" key="5">
    <source>
        <dbReference type="EMBL" id="OXC75208.1"/>
    </source>
</evidence>
<comment type="similarity">
    <text evidence="1">Belongs to the bacterial solute-binding protein ModA family.</text>
</comment>
<dbReference type="Proteomes" id="UP000214720">
    <property type="component" value="Unassembled WGS sequence"/>
</dbReference>
<dbReference type="RefSeq" id="WP_089163392.1">
    <property type="nucleotide sequence ID" value="NZ_MTHB01000187.1"/>
</dbReference>
<organism evidence="5 6">
    <name type="scientific">Caballeronia sordidicola</name>
    <name type="common">Burkholderia sordidicola</name>
    <dbReference type="NCBI Taxonomy" id="196367"/>
    <lineage>
        <taxon>Bacteria</taxon>
        <taxon>Pseudomonadati</taxon>
        <taxon>Pseudomonadota</taxon>
        <taxon>Betaproteobacteria</taxon>
        <taxon>Burkholderiales</taxon>
        <taxon>Burkholderiaceae</taxon>
        <taxon>Caballeronia</taxon>
    </lineage>
</organism>
<dbReference type="AlphaFoldDB" id="A0A226WXB3"/>
<proteinExistence type="inferred from homology"/>
<dbReference type="OrthoDB" id="516817at2"/>
<feature type="chain" id="PRO_5012804986" evidence="4">
    <location>
        <begin position="31"/>
        <end position="282"/>
    </location>
</feature>
<evidence type="ECO:0000256" key="1">
    <source>
        <dbReference type="ARBA" id="ARBA00009175"/>
    </source>
</evidence>
<dbReference type="Gene3D" id="3.40.190.10">
    <property type="entry name" value="Periplasmic binding protein-like II"/>
    <property type="match status" value="2"/>
</dbReference>
<dbReference type="SUPFAM" id="SSF53850">
    <property type="entry name" value="Periplasmic binding protein-like II"/>
    <property type="match status" value="1"/>
</dbReference>
<dbReference type="PANTHER" id="PTHR30632">
    <property type="entry name" value="MOLYBDATE-BINDING PERIPLASMIC PROTEIN"/>
    <property type="match status" value="1"/>
</dbReference>
<accession>A0A226WXB3</accession>
<gene>
    <name evidence="5" type="ORF">BSU04_28115</name>
</gene>
<comment type="caution">
    <text evidence="5">The sequence shown here is derived from an EMBL/GenBank/DDBJ whole genome shotgun (WGS) entry which is preliminary data.</text>
</comment>
<sequence length="282" mass="29481">MTLNHPAVRGTLSALSISAVLAGFANQASAQEPVTVYAAGSMGGALSAIAKQYTADSGQKINLVTGPAGLLLEKIEGNARADIFISANMAHPQRLTAQGKAASTVVFARNRVCVAARPDVGLTSDNLLGKLLDPAVKIGTSTPKADPAGDYAWMLFAKADTVHPGAGKILEDKAQQLVGGRAEPNVPTGKNPVKYFMETRRVDVFIGYCSSHETTPDTSVTQVELPSNLAIPADYGMAVLDGPQNNSTHDAAYRFALYLMSPQAQAILPRYGFGAVALASPQ</sequence>
<dbReference type="NCBIfam" id="TIGR01256">
    <property type="entry name" value="modA"/>
    <property type="match status" value="1"/>
</dbReference>
<dbReference type="InterPro" id="IPR005950">
    <property type="entry name" value="ModA"/>
</dbReference>
<dbReference type="GO" id="GO:0030973">
    <property type="term" value="F:molybdate ion binding"/>
    <property type="evidence" value="ECO:0007669"/>
    <property type="project" value="TreeGrafter"/>
</dbReference>
<dbReference type="Pfam" id="PF13531">
    <property type="entry name" value="SBP_bac_11"/>
    <property type="match status" value="1"/>
</dbReference>
<evidence type="ECO:0000313" key="6">
    <source>
        <dbReference type="Proteomes" id="UP000214720"/>
    </source>
</evidence>
<protein>
    <submittedName>
        <fullName evidence="5">Molybdenum-binding periplasmic protein</fullName>
    </submittedName>
</protein>
<evidence type="ECO:0000256" key="3">
    <source>
        <dbReference type="ARBA" id="ARBA00022729"/>
    </source>
</evidence>
<dbReference type="GO" id="GO:0015689">
    <property type="term" value="P:molybdate ion transport"/>
    <property type="evidence" value="ECO:0007669"/>
    <property type="project" value="InterPro"/>
</dbReference>
<dbReference type="PANTHER" id="PTHR30632:SF0">
    <property type="entry name" value="SULFATE-BINDING PROTEIN"/>
    <property type="match status" value="1"/>
</dbReference>
<feature type="signal peptide" evidence="4">
    <location>
        <begin position="1"/>
        <end position="30"/>
    </location>
</feature>
<dbReference type="InterPro" id="IPR050682">
    <property type="entry name" value="ModA/WtpA"/>
</dbReference>